<dbReference type="GO" id="GO:0006310">
    <property type="term" value="P:DNA recombination"/>
    <property type="evidence" value="ECO:0007669"/>
    <property type="project" value="TreeGrafter"/>
</dbReference>
<keyword evidence="8 15" id="KW-0413">Isomerase</keyword>
<evidence type="ECO:0000256" key="6">
    <source>
        <dbReference type="ARBA" id="ARBA00023029"/>
    </source>
</evidence>
<dbReference type="EC" id="5.6.2.1" evidence="3"/>
<geneLocation type="plasmid" evidence="15 16">
    <name>unnamed1</name>
</geneLocation>
<feature type="domain" description="Toprim" evidence="13">
    <location>
        <begin position="3"/>
        <end position="134"/>
    </location>
</feature>
<dbReference type="NCBIfam" id="TIGR01056">
    <property type="entry name" value="topB"/>
    <property type="match status" value="1"/>
</dbReference>
<evidence type="ECO:0000256" key="1">
    <source>
        <dbReference type="ARBA" id="ARBA00000213"/>
    </source>
</evidence>
<keyword evidence="6" id="KW-0799">Topoisomerase</keyword>
<dbReference type="InterPro" id="IPR023405">
    <property type="entry name" value="Topo_IA_core_domain"/>
</dbReference>
<evidence type="ECO:0000256" key="10">
    <source>
        <dbReference type="ARBA" id="ARBA00031985"/>
    </source>
</evidence>
<name>A0A193GMM5_9BORD</name>
<dbReference type="SMART" id="SM00493">
    <property type="entry name" value="TOPRIM"/>
    <property type="match status" value="1"/>
</dbReference>
<dbReference type="SMART" id="SM00436">
    <property type="entry name" value="TOP1Bc"/>
    <property type="match status" value="1"/>
</dbReference>
<dbReference type="InterPro" id="IPR006171">
    <property type="entry name" value="TOPRIM_dom"/>
</dbReference>
<dbReference type="PROSITE" id="PS00396">
    <property type="entry name" value="TOPO_IA_1"/>
    <property type="match status" value="1"/>
</dbReference>
<dbReference type="Gene3D" id="1.10.290.10">
    <property type="entry name" value="Topoisomerase I, domain 4"/>
    <property type="match status" value="1"/>
</dbReference>
<evidence type="ECO:0000256" key="8">
    <source>
        <dbReference type="ARBA" id="ARBA00023235"/>
    </source>
</evidence>
<keyword evidence="5" id="KW-0460">Magnesium</keyword>
<dbReference type="InterPro" id="IPR013824">
    <property type="entry name" value="Topo_IA_cen_sub1"/>
</dbReference>
<dbReference type="KEGG" id="bfz:BAU07_26415"/>
<evidence type="ECO:0000256" key="12">
    <source>
        <dbReference type="ARBA" id="ARBA00032877"/>
    </source>
</evidence>
<dbReference type="RefSeq" id="WP_066665898.1">
    <property type="nucleotide sequence ID" value="NZ_CBCSCL010000020.1"/>
</dbReference>
<dbReference type="OrthoDB" id="9803554at2"/>
<evidence type="ECO:0000256" key="5">
    <source>
        <dbReference type="ARBA" id="ARBA00022842"/>
    </source>
</evidence>
<dbReference type="PROSITE" id="PS50880">
    <property type="entry name" value="TOPRIM"/>
    <property type="match status" value="1"/>
</dbReference>
<dbReference type="AlphaFoldDB" id="A0A193GMM5"/>
<feature type="domain" description="Topo IA-type catalytic" evidence="14">
    <location>
        <begin position="151"/>
        <end position="618"/>
    </location>
</feature>
<keyword evidence="7" id="KW-0238">DNA-binding</keyword>
<organism evidence="15 16">
    <name type="scientific">Bordetella flabilis</name>
    <dbReference type="NCBI Taxonomy" id="463014"/>
    <lineage>
        <taxon>Bacteria</taxon>
        <taxon>Pseudomonadati</taxon>
        <taxon>Pseudomonadota</taxon>
        <taxon>Betaproteobacteria</taxon>
        <taxon>Burkholderiales</taxon>
        <taxon>Alcaligenaceae</taxon>
        <taxon>Bordetella</taxon>
    </lineage>
</organism>
<dbReference type="CDD" id="cd00186">
    <property type="entry name" value="TOP1Ac"/>
    <property type="match status" value="1"/>
</dbReference>
<comment type="similarity">
    <text evidence="2">Belongs to the type IA topoisomerase family.</text>
</comment>
<evidence type="ECO:0000259" key="13">
    <source>
        <dbReference type="PROSITE" id="PS50880"/>
    </source>
</evidence>
<evidence type="ECO:0000256" key="11">
    <source>
        <dbReference type="ARBA" id="ARBA00032235"/>
    </source>
</evidence>
<dbReference type="InterPro" id="IPR013826">
    <property type="entry name" value="Topo_IA_cen_sub3"/>
</dbReference>
<dbReference type="PRINTS" id="PR00417">
    <property type="entry name" value="PRTPISMRASEI"/>
</dbReference>
<comment type="catalytic activity">
    <reaction evidence="1">
        <text>ATP-independent breakage of single-stranded DNA, followed by passage and rejoining.</text>
        <dbReference type="EC" id="5.6.2.1"/>
    </reaction>
</comment>
<accession>A0A193GMM5</accession>
<protein>
    <recommendedName>
        <fullName evidence="3">DNA topoisomerase</fullName>
        <ecNumber evidence="3">5.6.2.1</ecNumber>
    </recommendedName>
    <alternativeName>
        <fullName evidence="12">Omega-protein</fullName>
    </alternativeName>
    <alternativeName>
        <fullName evidence="11">Relaxing enzyme</fullName>
    </alternativeName>
    <alternativeName>
        <fullName evidence="9">Swivelase</fullName>
    </alternativeName>
    <alternativeName>
        <fullName evidence="10">Untwisting enzyme</fullName>
    </alternativeName>
</protein>
<dbReference type="PANTHER" id="PTHR11390">
    <property type="entry name" value="PROKARYOTIC DNA TOPOISOMERASE"/>
    <property type="match status" value="1"/>
</dbReference>
<evidence type="ECO:0000256" key="3">
    <source>
        <dbReference type="ARBA" id="ARBA00012891"/>
    </source>
</evidence>
<dbReference type="InterPro" id="IPR000380">
    <property type="entry name" value="Topo_IA"/>
</dbReference>
<dbReference type="Pfam" id="PF13342">
    <property type="entry name" value="Toprim_Crpt"/>
    <property type="match status" value="2"/>
</dbReference>
<gene>
    <name evidence="15" type="ORF">BAU07_26415</name>
</gene>
<dbReference type="GO" id="GO:0003917">
    <property type="term" value="F:DNA topoisomerase type I (single strand cut, ATP-independent) activity"/>
    <property type="evidence" value="ECO:0007669"/>
    <property type="project" value="UniProtKB-EC"/>
</dbReference>
<evidence type="ECO:0000256" key="4">
    <source>
        <dbReference type="ARBA" id="ARBA00022723"/>
    </source>
</evidence>
<dbReference type="Gene3D" id="1.10.460.10">
    <property type="entry name" value="Topoisomerase I, domain 2"/>
    <property type="match status" value="1"/>
</dbReference>
<dbReference type="InterPro" id="IPR034144">
    <property type="entry name" value="TOPRIM_TopoIII"/>
</dbReference>
<dbReference type="InterPro" id="IPR013497">
    <property type="entry name" value="Topo_IA_cen"/>
</dbReference>
<dbReference type="GO" id="GO:0046872">
    <property type="term" value="F:metal ion binding"/>
    <property type="evidence" value="ECO:0007669"/>
    <property type="project" value="UniProtKB-KW"/>
</dbReference>
<evidence type="ECO:0000313" key="16">
    <source>
        <dbReference type="Proteomes" id="UP000091926"/>
    </source>
</evidence>
<dbReference type="Pfam" id="PF01131">
    <property type="entry name" value="Topoisom_bac"/>
    <property type="match status" value="1"/>
</dbReference>
<dbReference type="Pfam" id="PF01751">
    <property type="entry name" value="Toprim"/>
    <property type="match status" value="1"/>
</dbReference>
<dbReference type="EMBL" id="CP016173">
    <property type="protein sequence ID" value="ANN80858.1"/>
    <property type="molecule type" value="Genomic_DNA"/>
</dbReference>
<dbReference type="GO" id="GO:0043597">
    <property type="term" value="C:cytoplasmic replication fork"/>
    <property type="evidence" value="ECO:0007669"/>
    <property type="project" value="TreeGrafter"/>
</dbReference>
<keyword evidence="15" id="KW-0614">Plasmid</keyword>
<evidence type="ECO:0000256" key="7">
    <source>
        <dbReference type="ARBA" id="ARBA00023125"/>
    </source>
</evidence>
<keyword evidence="4" id="KW-0479">Metal-binding</keyword>
<dbReference type="PANTHER" id="PTHR11390:SF21">
    <property type="entry name" value="DNA TOPOISOMERASE 3-ALPHA"/>
    <property type="match status" value="1"/>
</dbReference>
<evidence type="ECO:0000313" key="15">
    <source>
        <dbReference type="EMBL" id="ANN80858.1"/>
    </source>
</evidence>
<evidence type="ECO:0000256" key="2">
    <source>
        <dbReference type="ARBA" id="ARBA00009446"/>
    </source>
</evidence>
<evidence type="ECO:0000256" key="9">
    <source>
        <dbReference type="ARBA" id="ARBA00030003"/>
    </source>
</evidence>
<dbReference type="PROSITE" id="PS52039">
    <property type="entry name" value="TOPO_IA_2"/>
    <property type="match status" value="1"/>
</dbReference>
<dbReference type="Gene3D" id="2.70.20.10">
    <property type="entry name" value="Topoisomerase I, domain 3"/>
    <property type="match status" value="1"/>
</dbReference>
<dbReference type="GO" id="GO:0003677">
    <property type="term" value="F:DNA binding"/>
    <property type="evidence" value="ECO:0007669"/>
    <property type="project" value="UniProtKB-KW"/>
</dbReference>
<dbReference type="InterPro" id="IPR013825">
    <property type="entry name" value="Topo_IA_cen_sub2"/>
</dbReference>
<proteinExistence type="inferred from homology"/>
<reference evidence="15 16" key="1">
    <citation type="submission" date="2016-06" db="EMBL/GenBank/DDBJ databases">
        <title>Complete genome sequences of Bordetella bronchialis and Bordetella flabilis.</title>
        <authorList>
            <person name="LiPuma J.J."/>
            <person name="Spilker T."/>
        </authorList>
    </citation>
    <scope>NUCLEOTIDE SEQUENCE [LARGE SCALE GENOMIC DNA]</scope>
    <source>
        <strain evidence="15 16">AU10664</strain>
        <plasmid evidence="15 16">unnamed1</plasmid>
    </source>
</reference>
<dbReference type="InterPro" id="IPR023406">
    <property type="entry name" value="Topo_IA_AS"/>
</dbReference>
<dbReference type="NCBIfam" id="NF005829">
    <property type="entry name" value="PRK07726.1"/>
    <property type="match status" value="1"/>
</dbReference>
<dbReference type="Proteomes" id="UP000091926">
    <property type="component" value="Plasmid unnamed1"/>
</dbReference>
<keyword evidence="16" id="KW-1185">Reference proteome</keyword>
<dbReference type="CDD" id="cd03362">
    <property type="entry name" value="TOPRIM_TopoIA_TopoIII"/>
    <property type="match status" value="1"/>
</dbReference>
<dbReference type="InterPro" id="IPR003601">
    <property type="entry name" value="Topo_IA_2"/>
</dbReference>
<dbReference type="SUPFAM" id="SSF56712">
    <property type="entry name" value="Prokaryotic type I DNA topoisomerase"/>
    <property type="match status" value="1"/>
</dbReference>
<dbReference type="SMART" id="SM00437">
    <property type="entry name" value="TOP1Ac"/>
    <property type="match status" value="1"/>
</dbReference>
<dbReference type="Gene3D" id="3.40.50.140">
    <property type="match status" value="1"/>
</dbReference>
<dbReference type="GO" id="GO:0006281">
    <property type="term" value="P:DNA repair"/>
    <property type="evidence" value="ECO:0007669"/>
    <property type="project" value="TreeGrafter"/>
</dbReference>
<dbReference type="InterPro" id="IPR003602">
    <property type="entry name" value="Topo_IA_DNA-bd_dom"/>
</dbReference>
<dbReference type="InterPro" id="IPR005738">
    <property type="entry name" value="TopoIII"/>
</dbReference>
<sequence length="819" mass="89592">MSKILVIAEKPSVARDIAQALGGFSKAEGGWLERGDALVSSAVGHLVTLHVPEAQTTGKDLDTLPVIPPRFGLQVLDRAKPQFNLLARLMKREDVTQVVNACDAGREGELIFRLIYEAAGCKKPIRRMWLQSMTADAIRQAYEGMRPGDEFNALADAAKCRSEADWLVGINGSRGITRLRERQKGAYEQMTAGRVQTPTLAIVVHRESEIRNFVPKDYWEVHATFAAQAGTYSGRWMRQGEKAGEGEDPDAAGARIFDKGQALAIVAMCDGVAPSSVTDESKTTSNAAPRLFDLTTLQREANKRFKFSAKRTLDIAQALYEKHKATTYPRTDATALPEDYIDTAKQVLGSLGSRAAFGEHAKRVLDSGWVRADKRIFDNSKISDHFAIIPTETAPSGLDPDEAKIYDLVVRRFIAVFHPAAQYSLTTRISVVAGETFKSTGKVLVDPGWRVVYGGQGDDDRTPALCAVQPGEPVQTRGVEAKGLQTKPAARFTEATLLAAMEGAGKLVDEDELRHAMSERGLGTPATRAATIEGLLSDQDGQGRAKEPYLRREGKEQHLVPTEKGMGLVTFLETNGVGSLTSPKMTGEWEQKLRLMEKGQYSRRAFMDEIAAMTRDMIDVIRRKASDMPVAPVAQLAVPCPKCGNPGVQAKVRTFECAAACGWKMWREIAKRDLSDAEAQELLQNGSIKPLDGFVSSKTNRKFSAGLKLGAESKVEFEFAEREPVPLGNSIGAPCPNCGSVVHVKWGEHPQFVCENGDFKLWRKVAGRDLSDDEARELLTNGSLGAVHGFISSKTKRPFSAGLRLTADNSKVEFVFEPR</sequence>
<dbReference type="GO" id="GO:0006265">
    <property type="term" value="P:DNA topological change"/>
    <property type="evidence" value="ECO:0007669"/>
    <property type="project" value="InterPro"/>
</dbReference>
<dbReference type="InterPro" id="IPR025589">
    <property type="entry name" value="Toprim_C_rpt"/>
</dbReference>
<evidence type="ECO:0000259" key="14">
    <source>
        <dbReference type="PROSITE" id="PS52039"/>
    </source>
</evidence>